<feature type="compositionally biased region" description="Basic and acidic residues" evidence="1">
    <location>
        <begin position="399"/>
        <end position="423"/>
    </location>
</feature>
<evidence type="ECO:0000313" key="2">
    <source>
        <dbReference type="EMBL" id="KAJ9667073.1"/>
    </source>
</evidence>
<feature type="compositionally biased region" description="Acidic residues" evidence="1">
    <location>
        <begin position="465"/>
        <end position="477"/>
    </location>
</feature>
<dbReference type="Gene3D" id="2.60.40.10">
    <property type="entry name" value="Immunoglobulins"/>
    <property type="match status" value="1"/>
</dbReference>
<reference evidence="2" key="1">
    <citation type="submission" date="2022-10" db="EMBL/GenBank/DDBJ databases">
        <title>Culturing micro-colonial fungi from biological soil crusts in the Mojave desert and describing Neophaeococcomyces mojavensis, and introducing the new genera and species Taxawa tesnikishii.</title>
        <authorList>
            <person name="Kurbessoian T."/>
            <person name="Stajich J.E."/>
        </authorList>
    </citation>
    <scope>NUCLEOTIDE SEQUENCE</scope>
    <source>
        <strain evidence="2">TK_1</strain>
    </source>
</reference>
<evidence type="ECO:0000256" key="1">
    <source>
        <dbReference type="SAM" id="MobiDB-lite"/>
    </source>
</evidence>
<evidence type="ECO:0000313" key="3">
    <source>
        <dbReference type="Proteomes" id="UP001172684"/>
    </source>
</evidence>
<accession>A0ABQ9P2K4</accession>
<feature type="region of interest" description="Disordered" evidence="1">
    <location>
        <begin position="342"/>
        <end position="607"/>
    </location>
</feature>
<feature type="compositionally biased region" description="Basic and acidic residues" evidence="1">
    <location>
        <begin position="527"/>
        <end position="542"/>
    </location>
</feature>
<name>A0ABQ9P2K4_9PEZI</name>
<dbReference type="CDD" id="cd02859">
    <property type="entry name" value="E_set_AMPKbeta_like_N"/>
    <property type="match status" value="1"/>
</dbReference>
<feature type="compositionally biased region" description="Basic and acidic residues" evidence="1">
    <location>
        <begin position="198"/>
        <end position="210"/>
    </location>
</feature>
<proteinExistence type="predicted"/>
<evidence type="ECO:0008006" key="4">
    <source>
        <dbReference type="Google" id="ProtNLM"/>
    </source>
</evidence>
<sequence length="641" mass="70269">MASGQTVEITYTHPETQPPVYVAASLTSPPWEPHEMDIDEKKTDAGDLIFRKEFEGVKEGEYQYKFRLGPGDWWVLDETAPVVTDDAGFRNNLLVVKAPTPAPAAPSEPEKTVQPTSELPNAPPAPMSTEDLETHTADQATEAPSFLKEPKTEHTQTQPQKQIEEIPAASQESVPVPFTVVEKVPDQPQPEYGDIETESLHEKKEQRLADAEPDAVRVLPEADTETEQSKPESDAAPAIPTLIVEKTDDEPRHGDDMGPDATAGQKEAHEKRLADAEPDAVVITPDPEDKDQTADAVDTDDDVPECERSPMFRHEAFHDEDGDAEDDEGHVSELERVPTFKHETFEDSNDEATSPHLDALVTSGPTPLFAFERSTSNHDLATMNSHDEDEEEVDLNDPSLERFPTERDEIYRHIARTESRLQEDEAAEPTSRPSSRPSSPLETRHAYFSAAISVESSSPLRAVPEEADELECEEEDLPSPALAREQQPSTETAERAPAQSDGSHDLPAPAAENAGPLTPPMTPKGFLLDETKPVALTERRGNESSASTAVAPSAAESAKPAKAESEGLRRRKGEEDKGVEIHESEVSRASSEETERETEREGDRRQGDAGFLAAIWRAIFGSLGKWFDALFGTRRAVGATA</sequence>
<feature type="region of interest" description="Disordered" evidence="1">
    <location>
        <begin position="99"/>
        <end position="306"/>
    </location>
</feature>
<dbReference type="InterPro" id="IPR013783">
    <property type="entry name" value="Ig-like_fold"/>
</dbReference>
<keyword evidence="3" id="KW-1185">Reference proteome</keyword>
<feature type="compositionally biased region" description="Low complexity" evidence="1">
    <location>
        <begin position="431"/>
        <end position="440"/>
    </location>
</feature>
<dbReference type="EMBL" id="JAPDRL010000015">
    <property type="protein sequence ID" value="KAJ9667073.1"/>
    <property type="molecule type" value="Genomic_DNA"/>
</dbReference>
<comment type="caution">
    <text evidence="2">The sequence shown here is derived from an EMBL/GenBank/DDBJ whole genome shotgun (WGS) entry which is preliminary data.</text>
</comment>
<feature type="compositionally biased region" description="Basic and acidic residues" evidence="1">
    <location>
        <begin position="559"/>
        <end position="607"/>
    </location>
</feature>
<feature type="compositionally biased region" description="Basic and acidic residues" evidence="1">
    <location>
        <begin position="266"/>
        <end position="275"/>
    </location>
</feature>
<feature type="compositionally biased region" description="Low complexity" evidence="1">
    <location>
        <begin position="543"/>
        <end position="558"/>
    </location>
</feature>
<protein>
    <recommendedName>
        <fullName evidence="4">AMP-activated protein kinase glycogen-binding domain-containing protein</fullName>
    </recommendedName>
</protein>
<organism evidence="2 3">
    <name type="scientific">Coniosporium apollinis</name>
    <dbReference type="NCBI Taxonomy" id="61459"/>
    <lineage>
        <taxon>Eukaryota</taxon>
        <taxon>Fungi</taxon>
        <taxon>Dikarya</taxon>
        <taxon>Ascomycota</taxon>
        <taxon>Pezizomycotina</taxon>
        <taxon>Dothideomycetes</taxon>
        <taxon>Dothideomycetes incertae sedis</taxon>
        <taxon>Coniosporium</taxon>
    </lineage>
</organism>
<gene>
    <name evidence="2" type="ORF">H2201_002908</name>
</gene>
<feature type="compositionally biased region" description="Basic and acidic residues" evidence="1">
    <location>
        <begin position="245"/>
        <end position="256"/>
    </location>
</feature>
<dbReference type="Proteomes" id="UP001172684">
    <property type="component" value="Unassembled WGS sequence"/>
</dbReference>
<dbReference type="SUPFAM" id="SSF81296">
    <property type="entry name" value="E set domains"/>
    <property type="match status" value="1"/>
</dbReference>
<feature type="compositionally biased region" description="Polar residues" evidence="1">
    <location>
        <begin position="373"/>
        <end position="384"/>
    </location>
</feature>
<dbReference type="InterPro" id="IPR014756">
    <property type="entry name" value="Ig_E-set"/>
</dbReference>